<evidence type="ECO:0000313" key="3">
    <source>
        <dbReference type="Proteomes" id="UP000199213"/>
    </source>
</evidence>
<protein>
    <submittedName>
        <fullName evidence="2">Uncharacterized protein</fullName>
    </submittedName>
</protein>
<dbReference type="InterPro" id="IPR039708">
    <property type="entry name" value="MT1774/Rv1733c-like"/>
</dbReference>
<gene>
    <name evidence="2" type="ORF">SAMN04487820_103130</name>
</gene>
<dbReference type="EMBL" id="FNFM01000003">
    <property type="protein sequence ID" value="SDJ95328.1"/>
    <property type="molecule type" value="Genomic_DNA"/>
</dbReference>
<name>A0A1G8XXN9_ACTMZ</name>
<keyword evidence="3" id="KW-1185">Reference proteome</keyword>
<dbReference type="Proteomes" id="UP000199213">
    <property type="component" value="Unassembled WGS sequence"/>
</dbReference>
<keyword evidence="1" id="KW-0472">Membrane</keyword>
<dbReference type="RefSeq" id="WP_092626958.1">
    <property type="nucleotide sequence ID" value="NZ_FNFM01000003.1"/>
</dbReference>
<keyword evidence="1" id="KW-1133">Transmembrane helix</keyword>
<organism evidence="2 3">
    <name type="scientific">Actinopolyspora mzabensis</name>
    <dbReference type="NCBI Taxonomy" id="995066"/>
    <lineage>
        <taxon>Bacteria</taxon>
        <taxon>Bacillati</taxon>
        <taxon>Actinomycetota</taxon>
        <taxon>Actinomycetes</taxon>
        <taxon>Actinopolysporales</taxon>
        <taxon>Actinopolysporaceae</taxon>
        <taxon>Actinopolyspora</taxon>
    </lineage>
</organism>
<evidence type="ECO:0000256" key="1">
    <source>
        <dbReference type="SAM" id="Phobius"/>
    </source>
</evidence>
<keyword evidence="1" id="KW-0812">Transmembrane</keyword>
<feature type="transmembrane region" description="Helical" evidence="1">
    <location>
        <begin position="30"/>
        <end position="50"/>
    </location>
</feature>
<proteinExistence type="predicted"/>
<feature type="transmembrane region" description="Helical" evidence="1">
    <location>
        <begin position="147"/>
        <end position="169"/>
    </location>
</feature>
<sequence>MGECLLRLRRLLLPGANPLARPSDRLEGRVLTLVLLLPLVATPFAVASGAQTYGEWLGVASSQARERQQVTAVLLEDAGPPPAAVRAGSRPRAGVRATWQAPDGSARTGMVAAPAGSPERSRVRIWTDRSGRAVPAPMTSAAAVREATAAAATLWLTVLFGAVGGFWVFRRCLDRLRRCNWQREWEHFERHWSGYRDSGEG</sequence>
<accession>A0A1G8XXN9</accession>
<dbReference type="AlphaFoldDB" id="A0A1G8XXN9"/>
<reference evidence="3" key="1">
    <citation type="submission" date="2016-10" db="EMBL/GenBank/DDBJ databases">
        <authorList>
            <person name="Varghese N."/>
            <person name="Submissions S."/>
        </authorList>
    </citation>
    <scope>NUCLEOTIDE SEQUENCE [LARGE SCALE GENOMIC DNA]</scope>
    <source>
        <strain evidence="3">DSM 45460</strain>
    </source>
</reference>
<dbReference type="PANTHER" id="PTHR42305:SF1">
    <property type="entry name" value="MEMBRANE PROTEIN RV1733C-RELATED"/>
    <property type="match status" value="1"/>
</dbReference>
<dbReference type="PANTHER" id="PTHR42305">
    <property type="entry name" value="MEMBRANE PROTEIN RV1733C-RELATED"/>
    <property type="match status" value="1"/>
</dbReference>
<evidence type="ECO:0000313" key="2">
    <source>
        <dbReference type="EMBL" id="SDJ95328.1"/>
    </source>
</evidence>